<comment type="caution">
    <text evidence="2">The sequence shown here is derived from an EMBL/GenBank/DDBJ whole genome shotgun (WGS) entry which is preliminary data.</text>
</comment>
<organism evidence="2 3">
    <name type="scientific">Microcosmobacter mediterraneus</name>
    <dbReference type="NCBI Taxonomy" id="3075607"/>
    <lineage>
        <taxon>Bacteria</taxon>
        <taxon>Pseudomonadati</taxon>
        <taxon>Bacteroidota</taxon>
        <taxon>Flavobacteriia</taxon>
        <taxon>Flavobacteriales</taxon>
        <taxon>Flavobacteriaceae</taxon>
        <taxon>Microcosmobacter</taxon>
    </lineage>
</organism>
<evidence type="ECO:0000313" key="2">
    <source>
        <dbReference type="EMBL" id="MDT0557837.1"/>
    </source>
</evidence>
<dbReference type="RefSeq" id="WP_311426612.1">
    <property type="nucleotide sequence ID" value="NZ_JAVRIA010000002.1"/>
</dbReference>
<feature type="transmembrane region" description="Helical" evidence="1">
    <location>
        <begin position="21"/>
        <end position="42"/>
    </location>
</feature>
<protein>
    <submittedName>
        <fullName evidence="2">DUF6090 family protein</fullName>
    </submittedName>
</protein>
<gene>
    <name evidence="2" type="ORF">RM697_04220</name>
</gene>
<evidence type="ECO:0000313" key="3">
    <source>
        <dbReference type="Proteomes" id="UP001259492"/>
    </source>
</evidence>
<dbReference type="InterPro" id="IPR045749">
    <property type="entry name" value="DUF6090"/>
</dbReference>
<keyword evidence="1" id="KW-0472">Membrane</keyword>
<dbReference type="EMBL" id="JAVRIA010000002">
    <property type="protein sequence ID" value="MDT0557837.1"/>
    <property type="molecule type" value="Genomic_DNA"/>
</dbReference>
<keyword evidence="1" id="KW-0812">Transmembrane</keyword>
<proteinExistence type="predicted"/>
<sequence length="267" mass="31180">MIKFFRKIRYDLMSKNKTGKYFKYAIGEIILVVIGILIALQINNWNEGRKQRAEENVLLSQLKSDFTDNLNQLDQKINTRLSMLKSCGELFKLIDNPELALKDSIDLYIARAMPYASFDPIIHNFGSSGTLHLIKNNKLKQALTNWSADIQDVIEDEHAWKEYRHDHFIPFLVKHYQLRSVRNKAFKVNLLGSYSIERTDNNSSYTNYNIGSSKHNQDYVSLLKHPEFEDHLTRLYGINGWTNVQSNILRNRIVEIISLIDNELENK</sequence>
<keyword evidence="1" id="KW-1133">Transmembrane helix</keyword>
<dbReference type="Pfam" id="PF19578">
    <property type="entry name" value="DUF6090"/>
    <property type="match status" value="1"/>
</dbReference>
<name>A0ABU2YJ57_9FLAO</name>
<keyword evidence="3" id="KW-1185">Reference proteome</keyword>
<reference evidence="2 3" key="1">
    <citation type="submission" date="2023-09" db="EMBL/GenBank/DDBJ databases">
        <authorList>
            <person name="Rey-Velasco X."/>
        </authorList>
    </citation>
    <scope>NUCLEOTIDE SEQUENCE [LARGE SCALE GENOMIC DNA]</scope>
    <source>
        <strain evidence="2 3">W332</strain>
    </source>
</reference>
<dbReference type="Proteomes" id="UP001259492">
    <property type="component" value="Unassembled WGS sequence"/>
</dbReference>
<evidence type="ECO:0000256" key="1">
    <source>
        <dbReference type="SAM" id="Phobius"/>
    </source>
</evidence>
<accession>A0ABU2YJ57</accession>